<reference evidence="1 2" key="1">
    <citation type="journal article" date="2015" name="Parasit. Vectors">
        <title>Draft genome of the scabies mite.</title>
        <authorList>
            <person name="Rider S.D.Jr."/>
            <person name="Morgan M.S."/>
            <person name="Arlian L.G."/>
        </authorList>
    </citation>
    <scope>NUCLEOTIDE SEQUENCE [LARGE SCALE GENOMIC DNA]</scope>
    <source>
        <strain evidence="1">Arlian Lab</strain>
    </source>
</reference>
<dbReference type="AlphaFoldDB" id="A0A132AB04"/>
<protein>
    <submittedName>
        <fullName evidence="1">Uncharacterized protein</fullName>
    </submittedName>
</protein>
<gene>
    <name evidence="1" type="ORF">QR98_0061390</name>
</gene>
<dbReference type="Proteomes" id="UP000616769">
    <property type="component" value="Unassembled WGS sequence"/>
</dbReference>
<dbReference type="EMBL" id="JXLN01011775">
    <property type="protein sequence ID" value="KPM07640.1"/>
    <property type="molecule type" value="Genomic_DNA"/>
</dbReference>
<organism evidence="1 2">
    <name type="scientific">Sarcoptes scabiei</name>
    <name type="common">Itch mite</name>
    <name type="synonym">Acarus scabiei</name>
    <dbReference type="NCBI Taxonomy" id="52283"/>
    <lineage>
        <taxon>Eukaryota</taxon>
        <taxon>Metazoa</taxon>
        <taxon>Ecdysozoa</taxon>
        <taxon>Arthropoda</taxon>
        <taxon>Chelicerata</taxon>
        <taxon>Arachnida</taxon>
        <taxon>Acari</taxon>
        <taxon>Acariformes</taxon>
        <taxon>Sarcoptiformes</taxon>
        <taxon>Astigmata</taxon>
        <taxon>Psoroptidia</taxon>
        <taxon>Sarcoptoidea</taxon>
        <taxon>Sarcoptidae</taxon>
        <taxon>Sarcoptinae</taxon>
        <taxon>Sarcoptes</taxon>
    </lineage>
</organism>
<sequence length="183" mass="21856">MFFGYETMVLYKKIDESTKFEVRYYSSQTLRQIETTRSHLTRSKEFYHLKTKSNPNPVEEMVDLLVIALERMALQMKNKIEAKLDNLLMIPQFFSMQYLIKKWINSIHKISFNYCVLYEKFKDITASEEFLKNTDLLREFYWRIHNATKEAIDSLILLQNFEEWNNVIGEKIALEGIESITAI</sequence>
<comment type="caution">
    <text evidence="1">The sequence shown here is derived from an EMBL/GenBank/DDBJ whole genome shotgun (WGS) entry which is preliminary data.</text>
</comment>
<evidence type="ECO:0000313" key="2">
    <source>
        <dbReference type="Proteomes" id="UP000616769"/>
    </source>
</evidence>
<name>A0A132AB04_SARSC</name>
<accession>A0A132AB04</accession>
<evidence type="ECO:0000313" key="1">
    <source>
        <dbReference type="EMBL" id="KPM07640.1"/>
    </source>
</evidence>
<dbReference type="VEuPathDB" id="VectorBase:SSCA007461"/>
<proteinExistence type="predicted"/>